<dbReference type="CDD" id="cd00054">
    <property type="entry name" value="EGF_CA"/>
    <property type="match status" value="4"/>
</dbReference>
<evidence type="ECO:0000256" key="2">
    <source>
        <dbReference type="ARBA" id="ARBA00022525"/>
    </source>
</evidence>
<dbReference type="AlphaFoldDB" id="A0A9J7HQY0"/>
<dbReference type="PROSITE" id="PS50853">
    <property type="entry name" value="FN3"/>
    <property type="match status" value="3"/>
</dbReference>
<organism evidence="8 9">
    <name type="scientific">Branchiostoma floridae</name>
    <name type="common">Florida lancelet</name>
    <name type="synonym">Amphioxus</name>
    <dbReference type="NCBI Taxonomy" id="7739"/>
    <lineage>
        <taxon>Eukaryota</taxon>
        <taxon>Metazoa</taxon>
        <taxon>Chordata</taxon>
        <taxon>Cephalochordata</taxon>
        <taxon>Leptocardii</taxon>
        <taxon>Amphioxiformes</taxon>
        <taxon>Branchiostomatidae</taxon>
        <taxon>Branchiostoma</taxon>
    </lineage>
</organism>
<dbReference type="InterPro" id="IPR051145">
    <property type="entry name" value="GAS-SHBG-PROS"/>
</dbReference>
<comment type="subcellular location">
    <subcellularLocation>
        <location evidence="1">Secreted</location>
    </subcellularLocation>
</comment>
<keyword evidence="2" id="KW-0964">Secreted</keyword>
<dbReference type="GO" id="GO:0005576">
    <property type="term" value="C:extracellular region"/>
    <property type="evidence" value="ECO:0007669"/>
    <property type="project" value="UniProtKB-SubCell"/>
</dbReference>
<dbReference type="CDD" id="cd00063">
    <property type="entry name" value="FN3"/>
    <property type="match status" value="2"/>
</dbReference>
<keyword evidence="4" id="KW-0677">Repeat</keyword>
<dbReference type="OrthoDB" id="261433at2759"/>
<dbReference type="Proteomes" id="UP000001554">
    <property type="component" value="Chromosome 19"/>
</dbReference>
<sequence>MIDLKRDVNECSAANGGCLQTCTNYFGSFQCSCGIGYTLNVDGVSCDDINECSVANGGCGQNCSNTIGSFQCICGTGYALNVDGFACDDINECNTANGGCSHVCDNTIGSFECFCNTGYMLDVDGFACSDFNECNTANGGCGQFCNNTIGSFNCYCAPGYSLRVDRFTCTGFGPVSQLSCTFTTTTSISITWIEPVPDVKGYDIIYIPTHGFFQPSPKTHFRSPGDTTATISGLFSGVQYSLSVFAFGLWNDSANVSTECITGLPPPINISLSLASRESVVVRWSKPARSLVLGYRVWLADKETMIVASSRHLPQSAVSAAFTSLVPATEYVVAVSCISTFVQGPQADVTIITETDPPFNLFVDDVRNNRLALFWTPPVAKLIGYELQIDSTGQRRKRRSTSTITLPGSSDSYLIQDLVPATQYVLSLTAVSRFARSTAMTTTGITGMIEQLEKQ</sequence>
<dbReference type="InterPro" id="IPR001881">
    <property type="entry name" value="EGF-like_Ca-bd_dom"/>
</dbReference>
<dbReference type="SMART" id="SM00060">
    <property type="entry name" value="FN3"/>
    <property type="match status" value="3"/>
</dbReference>
<dbReference type="InterPro" id="IPR018097">
    <property type="entry name" value="EGF_Ca-bd_CS"/>
</dbReference>
<dbReference type="Pfam" id="PF00041">
    <property type="entry name" value="fn3"/>
    <property type="match status" value="3"/>
</dbReference>
<dbReference type="KEGG" id="bfo:118406481"/>
<dbReference type="InterPro" id="IPR036116">
    <property type="entry name" value="FN3_sf"/>
</dbReference>
<keyword evidence="5" id="KW-1015">Disulfide bond</keyword>
<keyword evidence="6" id="KW-0325">Glycoprotein</keyword>
<keyword evidence="8" id="KW-1185">Reference proteome</keyword>
<proteinExistence type="predicted"/>
<name>A0A9J7HQY0_BRAFL</name>
<dbReference type="OMA" id="KETMIVA"/>
<dbReference type="Gene3D" id="2.60.40.10">
    <property type="entry name" value="Immunoglobulins"/>
    <property type="match status" value="3"/>
</dbReference>
<evidence type="ECO:0000313" key="8">
    <source>
        <dbReference type="Proteomes" id="UP000001554"/>
    </source>
</evidence>
<reference evidence="8" key="1">
    <citation type="journal article" date="2020" name="Nat. Ecol. Evol.">
        <title>Deeply conserved synteny resolves early events in vertebrate evolution.</title>
        <authorList>
            <person name="Simakov O."/>
            <person name="Marletaz F."/>
            <person name="Yue J.X."/>
            <person name="O'Connell B."/>
            <person name="Jenkins J."/>
            <person name="Brandt A."/>
            <person name="Calef R."/>
            <person name="Tung C.H."/>
            <person name="Huang T.K."/>
            <person name="Schmutz J."/>
            <person name="Satoh N."/>
            <person name="Yu J.K."/>
            <person name="Putnam N.H."/>
            <person name="Green R.E."/>
            <person name="Rokhsar D.S."/>
        </authorList>
    </citation>
    <scope>NUCLEOTIDE SEQUENCE [LARGE SCALE GENOMIC DNA]</scope>
    <source>
        <strain evidence="8">S238N-H82</strain>
    </source>
</reference>
<dbReference type="Pfam" id="PF07645">
    <property type="entry name" value="EGF_CA"/>
    <property type="match status" value="1"/>
</dbReference>
<dbReference type="SMART" id="SM00179">
    <property type="entry name" value="EGF_CA"/>
    <property type="match status" value="4"/>
</dbReference>
<evidence type="ECO:0000313" key="9">
    <source>
        <dbReference type="RefSeq" id="XP_035662429.1"/>
    </source>
</evidence>
<reference evidence="9" key="2">
    <citation type="submission" date="2025-08" db="UniProtKB">
        <authorList>
            <consortium name="RefSeq"/>
        </authorList>
    </citation>
    <scope>IDENTIFICATION</scope>
    <source>
        <strain evidence="9">S238N-H82</strain>
        <tissue evidence="9">Testes</tissue>
    </source>
</reference>
<evidence type="ECO:0000256" key="5">
    <source>
        <dbReference type="ARBA" id="ARBA00023157"/>
    </source>
</evidence>
<dbReference type="Pfam" id="PF14670">
    <property type="entry name" value="FXa_inhibition"/>
    <property type="match status" value="3"/>
</dbReference>
<dbReference type="InterPro" id="IPR003961">
    <property type="entry name" value="FN3_dom"/>
</dbReference>
<dbReference type="InterPro" id="IPR013783">
    <property type="entry name" value="Ig-like_fold"/>
</dbReference>
<evidence type="ECO:0000256" key="1">
    <source>
        <dbReference type="ARBA" id="ARBA00004613"/>
    </source>
</evidence>
<dbReference type="GeneID" id="118406481"/>
<dbReference type="PROSITE" id="PS01187">
    <property type="entry name" value="EGF_CA"/>
    <property type="match status" value="1"/>
</dbReference>
<protein>
    <submittedName>
        <fullName evidence="9">Tenascin-R-like</fullName>
    </submittedName>
</protein>
<dbReference type="SUPFAM" id="SSF57196">
    <property type="entry name" value="EGF/Laminin"/>
    <property type="match status" value="1"/>
</dbReference>
<dbReference type="InterPro" id="IPR049883">
    <property type="entry name" value="NOTCH1_EGF-like"/>
</dbReference>
<dbReference type="PANTHER" id="PTHR24040">
    <property type="entry name" value="LAMININ G-LIKE DOMAIN-CONTAINING PROTEIN"/>
    <property type="match status" value="1"/>
</dbReference>
<dbReference type="SMART" id="SM00181">
    <property type="entry name" value="EGF"/>
    <property type="match status" value="4"/>
</dbReference>
<feature type="domain" description="Fibronectin type-III" evidence="7">
    <location>
        <begin position="266"/>
        <end position="358"/>
    </location>
</feature>
<gene>
    <name evidence="9" type="primary">LOC118406481</name>
</gene>
<feature type="domain" description="Fibronectin type-III" evidence="7">
    <location>
        <begin position="359"/>
        <end position="452"/>
    </location>
</feature>
<dbReference type="PROSITE" id="PS01186">
    <property type="entry name" value="EGF_2"/>
    <property type="match status" value="4"/>
</dbReference>
<dbReference type="SUPFAM" id="SSF49265">
    <property type="entry name" value="Fibronectin type III"/>
    <property type="match status" value="2"/>
</dbReference>
<dbReference type="InterPro" id="IPR000742">
    <property type="entry name" value="EGF"/>
</dbReference>
<dbReference type="PANTHER" id="PTHR24040:SF13">
    <property type="entry name" value="FIBROPELLIN-1"/>
    <property type="match status" value="1"/>
</dbReference>
<dbReference type="FunFam" id="2.10.25.10:FF:000240">
    <property type="entry name" value="Vitamin K-dependent protein S"/>
    <property type="match status" value="4"/>
</dbReference>
<feature type="domain" description="Fibronectin type-III" evidence="7">
    <location>
        <begin position="174"/>
        <end position="261"/>
    </location>
</feature>
<accession>A0A9J7HQY0</accession>
<evidence type="ECO:0000256" key="4">
    <source>
        <dbReference type="ARBA" id="ARBA00022737"/>
    </source>
</evidence>
<dbReference type="InterPro" id="IPR009030">
    <property type="entry name" value="Growth_fac_rcpt_cys_sf"/>
</dbReference>
<dbReference type="GO" id="GO:0005509">
    <property type="term" value="F:calcium ion binding"/>
    <property type="evidence" value="ECO:0007669"/>
    <property type="project" value="InterPro"/>
</dbReference>
<dbReference type="Gene3D" id="2.10.25.10">
    <property type="entry name" value="Laminin"/>
    <property type="match status" value="4"/>
</dbReference>
<evidence type="ECO:0000256" key="3">
    <source>
        <dbReference type="ARBA" id="ARBA00022536"/>
    </source>
</evidence>
<evidence type="ECO:0000259" key="7">
    <source>
        <dbReference type="PROSITE" id="PS50853"/>
    </source>
</evidence>
<dbReference type="SUPFAM" id="SSF57184">
    <property type="entry name" value="Growth factor receptor domain"/>
    <property type="match status" value="1"/>
</dbReference>
<keyword evidence="3" id="KW-0245">EGF-like domain</keyword>
<dbReference type="RefSeq" id="XP_035662429.1">
    <property type="nucleotide sequence ID" value="XM_035806536.1"/>
</dbReference>
<evidence type="ECO:0000256" key="6">
    <source>
        <dbReference type="ARBA" id="ARBA00023180"/>
    </source>
</evidence>